<organism evidence="2 3">
    <name type="scientific">candidate division TA06 bacterium</name>
    <dbReference type="NCBI Taxonomy" id="2250710"/>
    <lineage>
        <taxon>Bacteria</taxon>
        <taxon>Bacteria division TA06</taxon>
    </lineage>
</organism>
<sequence>MKNYLWGLGDLSLKIFLIVMILFLLLEFIKALGVLEDSLVRLNRFTRHLGLKKHSGMPLLAGLIFGIVFGASLIISSSREQQLDKRQVFLISLFLATCHGIVEDTGLFVVIGANFWWIVIPRLVLAVLLTWLIAIFYPETSAKQPGA</sequence>
<dbReference type="Proteomes" id="UP000736328">
    <property type="component" value="Unassembled WGS sequence"/>
</dbReference>
<feature type="transmembrane region" description="Helical" evidence="1">
    <location>
        <begin position="115"/>
        <end position="137"/>
    </location>
</feature>
<evidence type="ECO:0000256" key="1">
    <source>
        <dbReference type="SAM" id="Phobius"/>
    </source>
</evidence>
<dbReference type="EMBL" id="JACQXR010000139">
    <property type="protein sequence ID" value="MBI4727595.1"/>
    <property type="molecule type" value="Genomic_DNA"/>
</dbReference>
<gene>
    <name evidence="2" type="ORF">HY768_10340</name>
</gene>
<feature type="transmembrane region" description="Helical" evidence="1">
    <location>
        <begin position="88"/>
        <end position="109"/>
    </location>
</feature>
<dbReference type="AlphaFoldDB" id="A0A933MLA8"/>
<keyword evidence="1" id="KW-0472">Membrane</keyword>
<feature type="transmembrane region" description="Helical" evidence="1">
    <location>
        <begin position="55"/>
        <end position="76"/>
    </location>
</feature>
<protein>
    <submittedName>
        <fullName evidence="2">Nucleoside recognition protein</fullName>
    </submittedName>
</protein>
<name>A0A933MLA8_UNCT6</name>
<keyword evidence="1" id="KW-1133">Transmembrane helix</keyword>
<keyword evidence="1" id="KW-0812">Transmembrane</keyword>
<accession>A0A933MLA8</accession>
<proteinExistence type="predicted"/>
<evidence type="ECO:0000313" key="2">
    <source>
        <dbReference type="EMBL" id="MBI4727595.1"/>
    </source>
</evidence>
<evidence type="ECO:0000313" key="3">
    <source>
        <dbReference type="Proteomes" id="UP000736328"/>
    </source>
</evidence>
<comment type="caution">
    <text evidence="2">The sequence shown here is derived from an EMBL/GenBank/DDBJ whole genome shotgun (WGS) entry which is preliminary data.</text>
</comment>
<reference evidence="2" key="1">
    <citation type="submission" date="2020-07" db="EMBL/GenBank/DDBJ databases">
        <title>Huge and variable diversity of episymbiotic CPR bacteria and DPANN archaea in groundwater ecosystems.</title>
        <authorList>
            <person name="He C.Y."/>
            <person name="Keren R."/>
            <person name="Whittaker M."/>
            <person name="Farag I.F."/>
            <person name="Doudna J."/>
            <person name="Cate J.H.D."/>
            <person name="Banfield J.F."/>
        </authorList>
    </citation>
    <scope>NUCLEOTIDE SEQUENCE</scope>
    <source>
        <strain evidence="2">NC_groundwater_1520_Pr4_B-0.1um_53_5</strain>
    </source>
</reference>
<feature type="transmembrane region" description="Helical" evidence="1">
    <location>
        <begin position="12"/>
        <end position="35"/>
    </location>
</feature>